<dbReference type="HOGENOM" id="CLU_165255_1_2_4"/>
<dbReference type="AlphaFoldDB" id="Q3SHF1"/>
<dbReference type="PANTHER" id="PTHR33279">
    <property type="entry name" value="SULFUR CARRIER PROTEIN YEDF-RELATED"/>
    <property type="match status" value="1"/>
</dbReference>
<dbReference type="eggNOG" id="COG0425">
    <property type="taxonomic scope" value="Bacteria"/>
</dbReference>
<evidence type="ECO:0000313" key="4">
    <source>
        <dbReference type="Proteomes" id="UP000008291"/>
    </source>
</evidence>
<dbReference type="EMBL" id="CP000116">
    <property type="protein sequence ID" value="AAZ97935.1"/>
    <property type="molecule type" value="Genomic_DNA"/>
</dbReference>
<dbReference type="Pfam" id="PF01206">
    <property type="entry name" value="TusA"/>
    <property type="match status" value="1"/>
</dbReference>
<dbReference type="InterPro" id="IPR036868">
    <property type="entry name" value="TusA-like_sf"/>
</dbReference>
<dbReference type="PANTHER" id="PTHR33279:SF6">
    <property type="entry name" value="SULFUR CARRIER PROTEIN YEDF-RELATED"/>
    <property type="match status" value="1"/>
</dbReference>
<dbReference type="RefSeq" id="WP_011312494.1">
    <property type="nucleotide sequence ID" value="NC_007404.1"/>
</dbReference>
<protein>
    <recommendedName>
        <fullName evidence="2">UPF0033 domain-containing protein</fullName>
    </recommendedName>
</protein>
<reference evidence="3 4" key="1">
    <citation type="journal article" date="2006" name="J. Bacteriol.">
        <title>The genome sequence of the obligately chemolithoautotrophic, facultatively anaerobic bacterium Thiobacillus denitrificans.</title>
        <authorList>
            <person name="Beller H.R."/>
            <person name="Chain P.S."/>
            <person name="Letain T.E."/>
            <person name="Chakicherla A."/>
            <person name="Larimer F.W."/>
            <person name="Richardson P.M."/>
            <person name="Coleman M.A."/>
            <person name="Wood A.P."/>
            <person name="Kelly D.P."/>
        </authorList>
    </citation>
    <scope>NUCLEOTIDE SEQUENCE [LARGE SCALE GENOMIC DNA]</scope>
    <source>
        <strain evidence="3 4">ATCC 25259</strain>
    </source>
</reference>
<dbReference type="OrthoDB" id="5325383at2"/>
<comment type="similarity">
    <text evidence="1">Belongs to the sulfur carrier protein TusA family.</text>
</comment>
<evidence type="ECO:0000259" key="2">
    <source>
        <dbReference type="PROSITE" id="PS01148"/>
    </source>
</evidence>
<keyword evidence="4" id="KW-1185">Reference proteome</keyword>
<proteinExistence type="inferred from homology"/>
<sequence length="79" mass="8778">MRESIVTATLDTSGKCCPMPIVETGRAIKALAQGEILEIIATDKGTQKDIPSWCERTGQTLLSMTEENGVFHYHVRKDR</sequence>
<evidence type="ECO:0000313" key="3">
    <source>
        <dbReference type="EMBL" id="AAZ97935.1"/>
    </source>
</evidence>
<accession>Q3SHF1</accession>
<dbReference type="Proteomes" id="UP000008291">
    <property type="component" value="Chromosome"/>
</dbReference>
<dbReference type="Gene3D" id="3.30.110.40">
    <property type="entry name" value="TusA-like domain"/>
    <property type="match status" value="1"/>
</dbReference>
<gene>
    <name evidence="3" type="ordered locus">Tbd_1982</name>
</gene>
<name>Q3SHF1_THIDA</name>
<dbReference type="PROSITE" id="PS01148">
    <property type="entry name" value="UPF0033"/>
    <property type="match status" value="1"/>
</dbReference>
<dbReference type="KEGG" id="tbd:Tbd_1982"/>
<dbReference type="CDD" id="cd00291">
    <property type="entry name" value="SirA_YedF_YeeD"/>
    <property type="match status" value="1"/>
</dbReference>
<feature type="domain" description="UPF0033" evidence="2">
    <location>
        <begin position="10"/>
        <end position="34"/>
    </location>
</feature>
<organism evidence="3 4">
    <name type="scientific">Thiobacillus denitrificans (strain ATCC 25259 / T1)</name>
    <dbReference type="NCBI Taxonomy" id="292415"/>
    <lineage>
        <taxon>Bacteria</taxon>
        <taxon>Pseudomonadati</taxon>
        <taxon>Pseudomonadota</taxon>
        <taxon>Betaproteobacteria</taxon>
        <taxon>Nitrosomonadales</taxon>
        <taxon>Thiobacillaceae</taxon>
        <taxon>Thiobacillus</taxon>
    </lineage>
</organism>
<dbReference type="STRING" id="292415.Tbd_1982"/>
<dbReference type="SUPFAM" id="SSF64307">
    <property type="entry name" value="SirA-like"/>
    <property type="match status" value="1"/>
</dbReference>
<evidence type="ECO:0000256" key="1">
    <source>
        <dbReference type="ARBA" id="ARBA00008984"/>
    </source>
</evidence>
<dbReference type="InterPro" id="IPR001455">
    <property type="entry name" value="TusA-like"/>
</dbReference>